<evidence type="ECO:0000313" key="2">
    <source>
        <dbReference type="EMBL" id="QIX01565.1"/>
    </source>
</evidence>
<evidence type="ECO:0000256" key="1">
    <source>
        <dbReference type="SAM" id="MobiDB-lite"/>
    </source>
</evidence>
<dbReference type="OrthoDB" id="3898400at2759"/>
<feature type="region of interest" description="Disordered" evidence="1">
    <location>
        <begin position="326"/>
        <end position="409"/>
    </location>
</feature>
<gene>
    <name evidence="2" type="ORF">AMS68_007082</name>
</gene>
<evidence type="ECO:0000313" key="3">
    <source>
        <dbReference type="Proteomes" id="UP000503462"/>
    </source>
</evidence>
<feature type="region of interest" description="Disordered" evidence="1">
    <location>
        <begin position="198"/>
        <end position="217"/>
    </location>
</feature>
<sequence length="433" mass="47780">MSQFLANHAMENFFINPTMTQDTSMETFARMSIMEDISPKTRFDDFPLSEGQKEEKVRPVSTIQDLFLSYNFATSYQSEEELGSPRESSDDSMSLQSYDGELESPLAELELDSIEPSAVDLFLVPEELANSCTKIEHRCNRAQIVTLKPVGKPIMVSMPKIVDHKAGHHRRISIESYRSGIAASVRRAESRKTIKSRVSFEPTEPVPTLPPLLSPLPAEDASESVALSEVPVQRPRRQASVPMVRAATAFDSFPRLSDMAAGVVNHQVSPPRANRQAIAMKRSMTAPEVPEWTHEGNPLASARRGLHRITSSISTASDIVRRKTSMSSLLKASSPTSPTRHASLMFDKDGPRTPMGPVPARHSSIGKLTPRGPTERAPILVLPAFPDDEEDDDFGDASFDPTPPKWDRSQARQAAKLRKARPSIDGVVAHGMF</sequence>
<reference evidence="2 3" key="1">
    <citation type="journal article" date="2016" name="Sci. Rep.">
        <title>Peltaster fructicola genome reveals evolution from an invasive phytopathogen to an ectophytic parasite.</title>
        <authorList>
            <person name="Xu C."/>
            <person name="Chen H."/>
            <person name="Gleason M.L."/>
            <person name="Xu J.R."/>
            <person name="Liu H."/>
            <person name="Zhang R."/>
            <person name="Sun G."/>
        </authorList>
    </citation>
    <scope>NUCLEOTIDE SEQUENCE [LARGE SCALE GENOMIC DNA]</scope>
    <source>
        <strain evidence="2 3">LNHT1506</strain>
    </source>
</reference>
<feature type="compositionally biased region" description="Pro residues" evidence="1">
    <location>
        <begin position="204"/>
        <end position="214"/>
    </location>
</feature>
<dbReference type="EMBL" id="CP051143">
    <property type="protein sequence ID" value="QIX01565.1"/>
    <property type="molecule type" value="Genomic_DNA"/>
</dbReference>
<dbReference type="AlphaFoldDB" id="A0A6H0Y3R0"/>
<protein>
    <submittedName>
        <fullName evidence="2">Uncharacterized protein</fullName>
    </submittedName>
</protein>
<accession>A0A6H0Y3R0</accession>
<organism evidence="2 3">
    <name type="scientific">Peltaster fructicola</name>
    <dbReference type="NCBI Taxonomy" id="286661"/>
    <lineage>
        <taxon>Eukaryota</taxon>
        <taxon>Fungi</taxon>
        <taxon>Dikarya</taxon>
        <taxon>Ascomycota</taxon>
        <taxon>Pezizomycotina</taxon>
        <taxon>Dothideomycetes</taxon>
        <taxon>Dothideomycetes incertae sedis</taxon>
        <taxon>Peltaster</taxon>
    </lineage>
</organism>
<dbReference type="Proteomes" id="UP000503462">
    <property type="component" value="Chromosome 5"/>
</dbReference>
<name>A0A6H0Y3R0_9PEZI</name>
<keyword evidence="3" id="KW-1185">Reference proteome</keyword>
<feature type="compositionally biased region" description="Polar residues" evidence="1">
    <location>
        <begin position="326"/>
        <end position="340"/>
    </location>
</feature>
<proteinExistence type="predicted"/>
<feature type="compositionally biased region" description="Acidic residues" evidence="1">
    <location>
        <begin position="386"/>
        <end position="395"/>
    </location>
</feature>